<evidence type="ECO:0000256" key="2">
    <source>
        <dbReference type="SAM" id="MobiDB-lite"/>
    </source>
</evidence>
<feature type="domain" description="FHA" evidence="3">
    <location>
        <begin position="82"/>
        <end position="133"/>
    </location>
</feature>
<dbReference type="KEGG" id="ela:UCREL1_10243"/>
<dbReference type="AlphaFoldDB" id="M7SF48"/>
<feature type="binding site" evidence="1">
    <location>
        <position position="251"/>
    </location>
    <ligand>
        <name>ATP</name>
        <dbReference type="ChEBI" id="CHEBI:30616"/>
    </ligand>
</feature>
<dbReference type="OrthoDB" id="10252171at2759"/>
<organism evidence="4 5">
    <name type="scientific">Eutypa lata (strain UCR-EL1)</name>
    <name type="common">Grapevine dieback disease fungus</name>
    <name type="synonym">Eutypa armeniacae</name>
    <dbReference type="NCBI Taxonomy" id="1287681"/>
    <lineage>
        <taxon>Eukaryota</taxon>
        <taxon>Fungi</taxon>
        <taxon>Dikarya</taxon>
        <taxon>Ascomycota</taxon>
        <taxon>Pezizomycotina</taxon>
        <taxon>Sordariomycetes</taxon>
        <taxon>Xylariomycetidae</taxon>
        <taxon>Xylariales</taxon>
        <taxon>Diatrypaceae</taxon>
        <taxon>Eutypa</taxon>
    </lineage>
</organism>
<dbReference type="CDD" id="cd00060">
    <property type="entry name" value="FHA"/>
    <property type="match status" value="1"/>
</dbReference>
<gene>
    <name evidence="4" type="ORF">UCREL1_10243</name>
</gene>
<feature type="compositionally biased region" description="Basic and acidic residues" evidence="2">
    <location>
        <begin position="36"/>
        <end position="53"/>
    </location>
</feature>
<keyword evidence="4" id="KW-0808">Transferase</keyword>
<dbReference type="STRING" id="1287681.M7SF48"/>
<dbReference type="Gene3D" id="3.30.200.20">
    <property type="entry name" value="Phosphorylase Kinase, domain 1"/>
    <property type="match status" value="1"/>
</dbReference>
<dbReference type="PROSITE" id="PS00107">
    <property type="entry name" value="PROTEIN_KINASE_ATP"/>
    <property type="match status" value="1"/>
</dbReference>
<dbReference type="Gene3D" id="2.60.200.20">
    <property type="match status" value="1"/>
</dbReference>
<proteinExistence type="predicted"/>
<name>M7SF48_EUTLA</name>
<feature type="region of interest" description="Disordered" evidence="2">
    <location>
        <begin position="36"/>
        <end position="69"/>
    </location>
</feature>
<dbReference type="PROSITE" id="PS50006">
    <property type="entry name" value="FHA_DOMAIN"/>
    <property type="match status" value="1"/>
</dbReference>
<keyword evidence="1" id="KW-0067">ATP-binding</keyword>
<evidence type="ECO:0000259" key="3">
    <source>
        <dbReference type="PROSITE" id="PS50006"/>
    </source>
</evidence>
<evidence type="ECO:0000256" key="1">
    <source>
        <dbReference type="PROSITE-ProRule" id="PRU10141"/>
    </source>
</evidence>
<dbReference type="OMA" id="IMGRISH"/>
<dbReference type="Pfam" id="PF00498">
    <property type="entry name" value="FHA"/>
    <property type="match status" value="1"/>
</dbReference>
<reference evidence="5" key="1">
    <citation type="journal article" date="2013" name="Genome Announc.">
        <title>Draft genome sequence of the grapevine dieback fungus Eutypa lata UCR-EL1.</title>
        <authorList>
            <person name="Blanco-Ulate B."/>
            <person name="Rolshausen P.E."/>
            <person name="Cantu D."/>
        </authorList>
    </citation>
    <scope>NUCLEOTIDE SEQUENCE [LARGE SCALE GENOMIC DNA]</scope>
    <source>
        <strain evidence="5">UCR-EL1</strain>
    </source>
</reference>
<dbReference type="SUPFAM" id="SSF49879">
    <property type="entry name" value="SMAD/FHA domain"/>
    <property type="match status" value="1"/>
</dbReference>
<dbReference type="SUPFAM" id="SSF56112">
    <property type="entry name" value="Protein kinase-like (PK-like)"/>
    <property type="match status" value="1"/>
</dbReference>
<dbReference type="eggNOG" id="ENOG502T0M3">
    <property type="taxonomic scope" value="Eukaryota"/>
</dbReference>
<accession>M7SF48</accession>
<sequence length="289" mass="32958">MADTDLIACVYPAYDGNIQDAVKAIELSEGAPRYVRGLEKPESRSDRRDRGSTEEPEQAGGTDRCPHLELRFSNGPKTPRGFVFGRNEDCDVVLPNFRGVSSYHFSLTFDDLNRPIVKDIGSLFGTQVTYHDAGQGWRRDFVWIVGDQKVLRRKNPIVIHVNKHLRFQLVVSPHNVNSQLYKDNVDWFRQGTAGTENFFDRLKFPLDTERATETHTPGKGPIFLRKKLGEGSFGVVTHFWNVSTGEEYALKQPSDRAIREKEVDADLWRREADIMGRISHVSRCIYTSN</sequence>
<dbReference type="GO" id="GO:0016301">
    <property type="term" value="F:kinase activity"/>
    <property type="evidence" value="ECO:0007669"/>
    <property type="project" value="UniProtKB-KW"/>
</dbReference>
<dbReference type="Proteomes" id="UP000012174">
    <property type="component" value="Unassembled WGS sequence"/>
</dbReference>
<dbReference type="InterPro" id="IPR011009">
    <property type="entry name" value="Kinase-like_dom_sf"/>
</dbReference>
<evidence type="ECO:0000313" key="4">
    <source>
        <dbReference type="EMBL" id="EMR62797.1"/>
    </source>
</evidence>
<dbReference type="SMART" id="SM00240">
    <property type="entry name" value="FHA"/>
    <property type="match status" value="1"/>
</dbReference>
<dbReference type="EMBL" id="KB707371">
    <property type="protein sequence ID" value="EMR62797.1"/>
    <property type="molecule type" value="Genomic_DNA"/>
</dbReference>
<keyword evidence="1" id="KW-0547">Nucleotide-binding</keyword>
<keyword evidence="4" id="KW-0418">Kinase</keyword>
<dbReference type="InterPro" id="IPR008984">
    <property type="entry name" value="SMAD_FHA_dom_sf"/>
</dbReference>
<dbReference type="InterPro" id="IPR000253">
    <property type="entry name" value="FHA_dom"/>
</dbReference>
<dbReference type="InterPro" id="IPR017441">
    <property type="entry name" value="Protein_kinase_ATP_BS"/>
</dbReference>
<dbReference type="HOGENOM" id="CLU_090421_0_0_1"/>
<evidence type="ECO:0000313" key="5">
    <source>
        <dbReference type="Proteomes" id="UP000012174"/>
    </source>
</evidence>
<protein>
    <submittedName>
        <fullName evidence="4">Putative camk family protein kinase protein</fullName>
    </submittedName>
</protein>
<keyword evidence="5" id="KW-1185">Reference proteome</keyword>
<dbReference type="GO" id="GO:0005524">
    <property type="term" value="F:ATP binding"/>
    <property type="evidence" value="ECO:0007669"/>
    <property type="project" value="UniProtKB-UniRule"/>
</dbReference>